<evidence type="ECO:0000259" key="1">
    <source>
        <dbReference type="Pfam" id="PF13400"/>
    </source>
</evidence>
<dbReference type="Pfam" id="PF13400">
    <property type="entry name" value="Tad"/>
    <property type="match status" value="1"/>
</dbReference>
<evidence type="ECO:0000313" key="2">
    <source>
        <dbReference type="EMBL" id="SNS51565.1"/>
    </source>
</evidence>
<evidence type="ECO:0000313" key="3">
    <source>
        <dbReference type="Proteomes" id="UP000198280"/>
    </source>
</evidence>
<dbReference type="EMBL" id="FZOF01000006">
    <property type="protein sequence ID" value="SNS51565.1"/>
    <property type="molecule type" value="Genomic_DNA"/>
</dbReference>
<dbReference type="Proteomes" id="UP000198280">
    <property type="component" value="Unassembled WGS sequence"/>
</dbReference>
<gene>
    <name evidence="2" type="ORF">SAMN05216252_106302</name>
</gene>
<protein>
    <submittedName>
        <fullName evidence="2">Putative Flp pilus-assembly TadE/G-like</fullName>
    </submittedName>
</protein>
<accession>A0A239F407</accession>
<name>A0A239F407_9ACTN</name>
<dbReference type="AlphaFoldDB" id="A0A239F407"/>
<proteinExistence type="predicted"/>
<feature type="domain" description="Putative Flp pilus-assembly TadG-like N-terminal" evidence="1">
    <location>
        <begin position="2"/>
        <end position="34"/>
    </location>
</feature>
<keyword evidence="3" id="KW-1185">Reference proteome</keyword>
<sequence>MFFLAFAYFAVGQASSVRNTAQTAADASALAAAREVRDSVRESFLDALEAGDLERLADLLALEGMTADGACGAAADYAARNRAVVDECDVGGPGSATVALHSSGTVGRSVVPGTESMHANATATAIVESRCGVDEVSGDTITFICDGDRFTVDPTADDFDLNLAEFYSVHLSE</sequence>
<reference evidence="2 3" key="1">
    <citation type="submission" date="2017-06" db="EMBL/GenBank/DDBJ databases">
        <authorList>
            <person name="Kim H.J."/>
            <person name="Triplett B.A."/>
        </authorList>
    </citation>
    <scope>NUCLEOTIDE SEQUENCE [LARGE SCALE GENOMIC DNA]</scope>
    <source>
        <strain evidence="2 3">CGMCC 4.1858</strain>
    </source>
</reference>
<organism evidence="2 3">
    <name type="scientific">Actinacidiphila glaucinigra</name>
    <dbReference type="NCBI Taxonomy" id="235986"/>
    <lineage>
        <taxon>Bacteria</taxon>
        <taxon>Bacillati</taxon>
        <taxon>Actinomycetota</taxon>
        <taxon>Actinomycetes</taxon>
        <taxon>Kitasatosporales</taxon>
        <taxon>Streptomycetaceae</taxon>
        <taxon>Actinacidiphila</taxon>
    </lineage>
</organism>
<dbReference type="InterPro" id="IPR028087">
    <property type="entry name" value="Tad_N"/>
</dbReference>